<organism evidence="2 3">
    <name type="scientific">Actinoplanes oblitus</name>
    <dbReference type="NCBI Taxonomy" id="3040509"/>
    <lineage>
        <taxon>Bacteria</taxon>
        <taxon>Bacillati</taxon>
        <taxon>Actinomycetota</taxon>
        <taxon>Actinomycetes</taxon>
        <taxon>Micromonosporales</taxon>
        <taxon>Micromonosporaceae</taxon>
        <taxon>Actinoplanes</taxon>
    </lineage>
</organism>
<dbReference type="EMBL" id="CP126980">
    <property type="protein sequence ID" value="WIM95014.1"/>
    <property type="molecule type" value="Genomic_DNA"/>
</dbReference>
<dbReference type="PROSITE" id="PS51257">
    <property type="entry name" value="PROKAR_LIPOPROTEIN"/>
    <property type="match status" value="1"/>
</dbReference>
<evidence type="ECO:0000313" key="2">
    <source>
        <dbReference type="EMBL" id="WIM95014.1"/>
    </source>
</evidence>
<keyword evidence="3" id="KW-1185">Reference proteome</keyword>
<evidence type="ECO:0000313" key="3">
    <source>
        <dbReference type="Proteomes" id="UP001240150"/>
    </source>
</evidence>
<accession>A0ABY8WAX5</accession>
<evidence type="ECO:0000256" key="1">
    <source>
        <dbReference type="SAM" id="MobiDB-lite"/>
    </source>
</evidence>
<proteinExistence type="predicted"/>
<protein>
    <submittedName>
        <fullName evidence="2">Uncharacterized protein</fullName>
    </submittedName>
</protein>
<dbReference type="RefSeq" id="WP_284916281.1">
    <property type="nucleotide sequence ID" value="NZ_CP126980.1"/>
</dbReference>
<dbReference type="Proteomes" id="UP001240150">
    <property type="component" value="Chromosome"/>
</dbReference>
<gene>
    <name evidence="2" type="ORF">ACTOB_007075</name>
</gene>
<sequence>MALVGRWRELVAPVSVAALGAALLAGCGTSEANAPLVGYRPPVPGSSELVVLYSRGPSDGLGHADVLKQDSKTIQVRVRFKQSNGTSDLVAEINETTAVLKEPPGSREVLDASGEPIPLKSINDYPRVSNQ</sequence>
<feature type="region of interest" description="Disordered" evidence="1">
    <location>
        <begin position="103"/>
        <end position="131"/>
    </location>
</feature>
<name>A0ABY8WAX5_9ACTN</name>
<reference evidence="2 3" key="1">
    <citation type="submission" date="2023-06" db="EMBL/GenBank/DDBJ databases">
        <authorList>
            <person name="Yushchuk O."/>
            <person name="Binda E."/>
            <person name="Ruckert-Reed C."/>
            <person name="Fedorenko V."/>
            <person name="Kalinowski J."/>
            <person name="Marinelli F."/>
        </authorList>
    </citation>
    <scope>NUCLEOTIDE SEQUENCE [LARGE SCALE GENOMIC DNA]</scope>
    <source>
        <strain evidence="2 3">NRRL 3884</strain>
    </source>
</reference>